<reference evidence="3" key="1">
    <citation type="journal article" date="2019" name="Int. J. Syst. Evol. Microbiol.">
        <title>The Global Catalogue of Microorganisms (GCM) 10K type strain sequencing project: providing services to taxonomists for standard genome sequencing and annotation.</title>
        <authorList>
            <consortium name="The Broad Institute Genomics Platform"/>
            <consortium name="The Broad Institute Genome Sequencing Center for Infectious Disease"/>
            <person name="Wu L."/>
            <person name="Ma J."/>
        </authorList>
    </citation>
    <scope>NUCLEOTIDE SEQUENCE [LARGE SCALE GENOMIC DNA]</scope>
    <source>
        <strain evidence="3">JCM 17138</strain>
    </source>
</reference>
<organism evidence="2 3">
    <name type="scientific">Streptomyces coacervatus</name>
    <dbReference type="NCBI Taxonomy" id="647381"/>
    <lineage>
        <taxon>Bacteria</taxon>
        <taxon>Bacillati</taxon>
        <taxon>Actinomycetota</taxon>
        <taxon>Actinomycetes</taxon>
        <taxon>Kitasatosporales</taxon>
        <taxon>Streptomycetaceae</taxon>
        <taxon>Streptomyces</taxon>
    </lineage>
</organism>
<evidence type="ECO:0000313" key="2">
    <source>
        <dbReference type="EMBL" id="GAA3799632.1"/>
    </source>
</evidence>
<accession>A0ABP7HPZ8</accession>
<dbReference type="RefSeq" id="WP_275778281.1">
    <property type="nucleotide sequence ID" value="NZ_BAABDE010000017.1"/>
</dbReference>
<gene>
    <name evidence="2" type="ORF">GCM10022403_037120</name>
</gene>
<proteinExistence type="predicted"/>
<evidence type="ECO:0000259" key="1">
    <source>
        <dbReference type="Pfam" id="PF14230"/>
    </source>
</evidence>
<dbReference type="Pfam" id="PF14230">
    <property type="entry name" value="DUF4333"/>
    <property type="match status" value="1"/>
</dbReference>
<evidence type="ECO:0000313" key="3">
    <source>
        <dbReference type="Proteomes" id="UP001501009"/>
    </source>
</evidence>
<sequence>MSCPSGLHAKMDDTVACTAVFNGEKKTMLISVTAVNGDRVSFDYGLAK</sequence>
<keyword evidence="3" id="KW-1185">Reference proteome</keyword>
<dbReference type="EMBL" id="BAABDE010000017">
    <property type="protein sequence ID" value="GAA3799632.1"/>
    <property type="molecule type" value="Genomic_DNA"/>
</dbReference>
<protein>
    <recommendedName>
        <fullName evidence="1">DUF4333 domain-containing protein</fullName>
    </recommendedName>
</protein>
<comment type="caution">
    <text evidence="2">The sequence shown here is derived from an EMBL/GenBank/DDBJ whole genome shotgun (WGS) entry which is preliminary data.</text>
</comment>
<name>A0ABP7HPZ8_9ACTN</name>
<dbReference type="Proteomes" id="UP001501009">
    <property type="component" value="Unassembled WGS sequence"/>
</dbReference>
<dbReference type="InterPro" id="IPR025637">
    <property type="entry name" value="DUF4333"/>
</dbReference>
<feature type="domain" description="DUF4333" evidence="1">
    <location>
        <begin position="1"/>
        <end position="37"/>
    </location>
</feature>